<evidence type="ECO:0000313" key="2">
    <source>
        <dbReference type="EMBL" id="QHK18523.1"/>
    </source>
</evidence>
<protein>
    <submittedName>
        <fullName evidence="2">RES domain-containing protein</fullName>
    </submittedName>
</protein>
<feature type="region of interest" description="Disordered" evidence="1">
    <location>
        <begin position="1"/>
        <end position="28"/>
    </location>
</feature>
<evidence type="ECO:0000256" key="1">
    <source>
        <dbReference type="SAM" id="MobiDB-lite"/>
    </source>
</evidence>
<dbReference type="KEGG" id="psey:GU243_00540"/>
<reference evidence="2 3" key="1">
    <citation type="submission" date="2020-01" db="EMBL/GenBank/DDBJ databases">
        <title>Pseudarthrobacter psychrotolerans sp. nov., isolated from antarctic soil.</title>
        <authorList>
            <person name="Shin Y."/>
            <person name="Park W."/>
        </authorList>
    </citation>
    <scope>NUCLEOTIDE SEQUENCE [LARGE SCALE GENOMIC DNA]</scope>
    <source>
        <strain evidence="2 3">YJ56</strain>
    </source>
</reference>
<organism evidence="2 3">
    <name type="scientific">Pseudarthrobacter psychrotolerans</name>
    <dbReference type="NCBI Taxonomy" id="2697569"/>
    <lineage>
        <taxon>Bacteria</taxon>
        <taxon>Bacillati</taxon>
        <taxon>Actinomycetota</taxon>
        <taxon>Actinomycetes</taxon>
        <taxon>Micrococcales</taxon>
        <taxon>Micrococcaceae</taxon>
        <taxon>Pseudarthrobacter</taxon>
    </lineage>
</organism>
<evidence type="ECO:0000313" key="3">
    <source>
        <dbReference type="Proteomes" id="UP000464186"/>
    </source>
</evidence>
<dbReference type="EMBL" id="CP047898">
    <property type="protein sequence ID" value="QHK18523.1"/>
    <property type="molecule type" value="Genomic_DNA"/>
</dbReference>
<proteinExistence type="predicted"/>
<name>A0A6P1NH80_9MICC</name>
<accession>A0A6P1NH80</accession>
<dbReference type="AlphaFoldDB" id="A0A6P1NH80"/>
<dbReference type="Proteomes" id="UP000464186">
    <property type="component" value="Chromosome"/>
</dbReference>
<keyword evidence="3" id="KW-1185">Reference proteome</keyword>
<feature type="compositionally biased region" description="Basic and acidic residues" evidence="1">
    <location>
        <begin position="19"/>
        <end position="28"/>
    </location>
</feature>
<sequence>MYRVSVAKPGRGPLNPMERPSDPVVDRRDWNRFDTPGLTIYGADQRATAFTESLAYKAPSAQDYAALAEEARFLGIGLRELLTDLRSAGMPVDGMDPDWRLDREIYRLEFPDRPWVDLIHPDTVIAIKASGIAAADRMSVADLTGDDRALTTAVAQWIRAQRLDDGTQPAGLRYPSKFGFSDGDYCWAGFVAEPNNGCACAGSEFLATDPDLTEAVRRTGVHVS</sequence>
<gene>
    <name evidence="2" type="ORF">GU243_00540</name>
</gene>